<keyword evidence="3" id="KW-1185">Reference proteome</keyword>
<accession>A0A7W9X0U9</accession>
<evidence type="ECO:0000313" key="2">
    <source>
        <dbReference type="EMBL" id="MBB6134402.1"/>
    </source>
</evidence>
<dbReference type="RefSeq" id="WP_183554909.1">
    <property type="nucleotide sequence ID" value="NZ_JACHBX010000002.1"/>
</dbReference>
<feature type="transmembrane region" description="Helical" evidence="1">
    <location>
        <begin position="197"/>
        <end position="217"/>
    </location>
</feature>
<keyword evidence="1" id="KW-0472">Membrane</keyword>
<feature type="transmembrane region" description="Helical" evidence="1">
    <location>
        <begin position="139"/>
        <end position="157"/>
    </location>
</feature>
<dbReference type="EMBL" id="JACHBX010000002">
    <property type="protein sequence ID" value="MBB6134402.1"/>
    <property type="molecule type" value="Genomic_DNA"/>
</dbReference>
<dbReference type="Proteomes" id="UP000540787">
    <property type="component" value="Unassembled WGS sequence"/>
</dbReference>
<proteinExistence type="predicted"/>
<organism evidence="2 3">
    <name type="scientific">Massilia aurea</name>
    <dbReference type="NCBI Taxonomy" id="373040"/>
    <lineage>
        <taxon>Bacteria</taxon>
        <taxon>Pseudomonadati</taxon>
        <taxon>Pseudomonadota</taxon>
        <taxon>Betaproteobacteria</taxon>
        <taxon>Burkholderiales</taxon>
        <taxon>Oxalobacteraceae</taxon>
        <taxon>Telluria group</taxon>
        <taxon>Massilia</taxon>
    </lineage>
</organism>
<feature type="transmembrane region" description="Helical" evidence="1">
    <location>
        <begin position="111"/>
        <end position="133"/>
    </location>
</feature>
<keyword evidence="1" id="KW-1133">Transmembrane helix</keyword>
<comment type="caution">
    <text evidence="2">The sequence shown here is derived from an EMBL/GenBank/DDBJ whole genome shotgun (WGS) entry which is preliminary data.</text>
</comment>
<name>A0A7W9X0U9_9BURK</name>
<feature type="transmembrane region" description="Helical" evidence="1">
    <location>
        <begin position="55"/>
        <end position="81"/>
    </location>
</feature>
<reference evidence="2 3" key="1">
    <citation type="submission" date="2020-08" db="EMBL/GenBank/DDBJ databases">
        <title>The Agave Microbiome: Exploring the role of microbial communities in plant adaptations to desert environments.</title>
        <authorList>
            <person name="Partida-Martinez L.P."/>
        </authorList>
    </citation>
    <scope>NUCLEOTIDE SEQUENCE [LARGE SCALE GENOMIC DNA]</scope>
    <source>
        <strain evidence="2 3">AT3.2</strain>
    </source>
</reference>
<keyword evidence="1" id="KW-0812">Transmembrane</keyword>
<gene>
    <name evidence="2" type="ORF">HD842_002544</name>
</gene>
<sequence length="298" mass="33248">MSKFNFEQIGKSVEALLKAMTFFSKIGILTGGICVLGYFLRIGHFPQGLTIGDGLLFMLTAVCFGIIYVLFVVSLVSLGVVMSPVSKGLTKLYIWLYKFRKTRPPSQVYDFAKFSLEYFIFAIFAVLFILVLGRDNSSAYWNLPILSIAMYFFYSSFISAGAKIRNLEFAENSLFKIEEYGDLAQAKIKKLRKAQMLSLGLILIMPILLGGVTGQLLDGAMRQANIRIESATIFVKEPYASLVPSVKRSKTQPLAMQYVKFDGILILSKGIGNMTVLYLADGKSKKRLEVPNDQLIVN</sequence>
<protein>
    <submittedName>
        <fullName evidence="2">Uncharacterized protein</fullName>
    </submittedName>
</protein>
<evidence type="ECO:0000256" key="1">
    <source>
        <dbReference type="SAM" id="Phobius"/>
    </source>
</evidence>
<dbReference type="AlphaFoldDB" id="A0A7W9X0U9"/>
<feature type="transmembrane region" description="Helical" evidence="1">
    <location>
        <begin position="21"/>
        <end position="40"/>
    </location>
</feature>
<evidence type="ECO:0000313" key="3">
    <source>
        <dbReference type="Proteomes" id="UP000540787"/>
    </source>
</evidence>